<name>A0ACC3TVI4_9ASCO</name>
<comment type="caution">
    <text evidence="1">The sequence shown here is derived from an EMBL/GenBank/DDBJ whole genome shotgun (WGS) entry which is preliminary data.</text>
</comment>
<dbReference type="Proteomes" id="UP001489719">
    <property type="component" value="Unassembled WGS sequence"/>
</dbReference>
<keyword evidence="2" id="KW-1185">Reference proteome</keyword>
<accession>A0ACC3TVI4</accession>
<gene>
    <name evidence="1" type="ORF">V1517DRAFT_315006</name>
</gene>
<organism evidence="1 2">
    <name type="scientific">Lipomyces orientalis</name>
    <dbReference type="NCBI Taxonomy" id="1233043"/>
    <lineage>
        <taxon>Eukaryota</taxon>
        <taxon>Fungi</taxon>
        <taxon>Dikarya</taxon>
        <taxon>Ascomycota</taxon>
        <taxon>Saccharomycotina</taxon>
        <taxon>Lipomycetes</taxon>
        <taxon>Lipomycetales</taxon>
        <taxon>Lipomycetaceae</taxon>
        <taxon>Lipomyces</taxon>
    </lineage>
</organism>
<protein>
    <submittedName>
        <fullName evidence="1">Uncharacterized protein</fullName>
    </submittedName>
</protein>
<reference evidence="2" key="1">
    <citation type="journal article" date="2024" name="Front. Bioeng. Biotechnol.">
        <title>Genome-scale model development and genomic sequencing of the oleaginous clade Lipomyces.</title>
        <authorList>
            <person name="Czajka J.J."/>
            <person name="Han Y."/>
            <person name="Kim J."/>
            <person name="Mondo S.J."/>
            <person name="Hofstad B.A."/>
            <person name="Robles A."/>
            <person name="Haridas S."/>
            <person name="Riley R."/>
            <person name="LaButti K."/>
            <person name="Pangilinan J."/>
            <person name="Andreopoulos W."/>
            <person name="Lipzen A."/>
            <person name="Yan J."/>
            <person name="Wang M."/>
            <person name="Ng V."/>
            <person name="Grigoriev I.V."/>
            <person name="Spatafora J.W."/>
            <person name="Magnuson J.K."/>
            <person name="Baker S.E."/>
            <person name="Pomraning K.R."/>
        </authorList>
    </citation>
    <scope>NUCLEOTIDE SEQUENCE [LARGE SCALE GENOMIC DNA]</scope>
    <source>
        <strain evidence="2">CBS 10300</strain>
    </source>
</reference>
<sequence length="481" mass="52190">MTVSHRMNADPSSTISDVLYSSSGIDEQGSRHESAFGDYVEPEKGQPDEVDEMGNRSIPFDDSDYFDVSSDTASEMLPSPAMGNARDQDILVAMPTGLSSHGVVDQSTWIGSMLFRGKSLAKTWFDENVGLLLFATGQLFSSSMNLFTRILETTSDPPFHAMQIVFTRMSITTIACTSYMWIKGVPDAPLGPKEVRPLLIVRGLTGFFGLFGMYYSLTYLSLSDATVISFLSPTVAGFACSIFLKETFGRVDKIAGFISLFGVILIAQPTPSLTLAGDSHVTTGLRLGAVGVALLGVLGAAGAFTTIRCIGTRAHPLISVNYFAIICTIVSTCALTFSSSLHFVLPRTAWQWTLLFSIGICGFCYQFLLTAGLQREKAGRAGNMLYLQMFFAFLFEKLVWNETPDWMEIAGSGIILGAAVWVAVSKRRTEPGYDKTSTGAAEEDIESQALRPTETYELSDMTTNPIAPIPPPVTVTSNPRP</sequence>
<evidence type="ECO:0000313" key="2">
    <source>
        <dbReference type="Proteomes" id="UP001489719"/>
    </source>
</evidence>
<dbReference type="EMBL" id="MU970042">
    <property type="protein sequence ID" value="KAK9325194.1"/>
    <property type="molecule type" value="Genomic_DNA"/>
</dbReference>
<proteinExistence type="predicted"/>
<evidence type="ECO:0000313" key="1">
    <source>
        <dbReference type="EMBL" id="KAK9325194.1"/>
    </source>
</evidence>